<dbReference type="SUPFAM" id="SSF48403">
    <property type="entry name" value="Ankyrin repeat"/>
    <property type="match status" value="1"/>
</dbReference>
<name>B6HVV9_PENRW</name>
<proteinExistence type="predicted"/>
<keyword evidence="5" id="KW-1185">Reference proteome</keyword>
<dbReference type="BioCyc" id="PCHR:PC22G06280-MONOMER"/>
<dbReference type="OrthoDB" id="1577640at2759"/>
<dbReference type="AlphaFoldDB" id="B6HVV9"/>
<dbReference type="VEuPathDB" id="FungiDB:PCH_Pc22g06280"/>
<dbReference type="OMA" id="QDSEAGH"/>
<reference evidence="4 5" key="1">
    <citation type="journal article" date="2008" name="Nat. Biotechnol.">
        <title>Genome sequencing and analysis of the filamentous fungus Penicillium chrysogenum.</title>
        <authorList>
            <person name="van den Berg M.A."/>
            <person name="Albang R."/>
            <person name="Albermann K."/>
            <person name="Badger J.H."/>
            <person name="Daran J.-M."/>
            <person name="Driessen A.J.M."/>
            <person name="Garcia-Estrada C."/>
            <person name="Fedorova N.D."/>
            <person name="Harris D.M."/>
            <person name="Heijne W.H.M."/>
            <person name="Joardar V.S."/>
            <person name="Kiel J.A.K.W."/>
            <person name="Kovalchuk A."/>
            <person name="Martin J.F."/>
            <person name="Nierman W.C."/>
            <person name="Nijland J.G."/>
            <person name="Pronk J.T."/>
            <person name="Roubos J.A."/>
            <person name="van der Klei I.J."/>
            <person name="van Peij N.N.M.E."/>
            <person name="Veenhuis M."/>
            <person name="von Doehren H."/>
            <person name="Wagner C."/>
            <person name="Wortman J.R."/>
            <person name="Bovenberg R.A.L."/>
        </authorList>
    </citation>
    <scope>NUCLEOTIDE SEQUENCE [LARGE SCALE GENOMIC DNA]</scope>
    <source>
        <strain evidence="5">ATCC 28089 / DSM 1075 / NRRL 1951 / Wisconsin 54-1255</strain>
    </source>
</reference>
<protein>
    <submittedName>
        <fullName evidence="4">Pc22g06280 protein</fullName>
    </submittedName>
</protein>
<dbReference type="Proteomes" id="UP000000724">
    <property type="component" value="Contig Pc00c22"/>
</dbReference>
<evidence type="ECO:0000256" key="3">
    <source>
        <dbReference type="PROSITE-ProRule" id="PRU00023"/>
    </source>
</evidence>
<evidence type="ECO:0000313" key="5">
    <source>
        <dbReference type="Proteomes" id="UP000000724"/>
    </source>
</evidence>
<gene>
    <name evidence="4" type="ORF">Pc22g06280</name>
    <name evidence="4" type="ORF">PCH_Pc22g06280</name>
</gene>
<evidence type="ECO:0000256" key="1">
    <source>
        <dbReference type="ARBA" id="ARBA00022737"/>
    </source>
</evidence>
<keyword evidence="1" id="KW-0677">Repeat</keyword>
<dbReference type="eggNOG" id="KOG4177">
    <property type="taxonomic scope" value="Eukaryota"/>
</dbReference>
<dbReference type="HOGENOM" id="CLU_020541_0_0_1"/>
<dbReference type="Gene3D" id="1.25.40.20">
    <property type="entry name" value="Ankyrin repeat-containing domain"/>
    <property type="match status" value="2"/>
</dbReference>
<dbReference type="Pfam" id="PF12796">
    <property type="entry name" value="Ank_2"/>
    <property type="match status" value="2"/>
</dbReference>
<dbReference type="InterPro" id="IPR002110">
    <property type="entry name" value="Ankyrin_rpt"/>
</dbReference>
<dbReference type="PROSITE" id="PS50088">
    <property type="entry name" value="ANK_REPEAT"/>
    <property type="match status" value="5"/>
</dbReference>
<feature type="repeat" description="ANK" evidence="3">
    <location>
        <begin position="353"/>
        <end position="385"/>
    </location>
</feature>
<keyword evidence="2 3" id="KW-0040">ANK repeat</keyword>
<sequence length="490" mass="53688">MAEVVGTVAAVLQLTQAAATTALQVYEFFSVIHNAPQEISMLSRDVRAFCTLFHNLETSLGSANISSLQVSRQDSEAGHPISVERLRMRSGNVSWFFKRKEVFASALELERTKATFGDAMGSITLLLALKQSTIKSESRVIAQNHDFNDDAGSASSSYATSIVDVQQDESPAKKPIERSIARREKPKTGIQTRIKLARELKIGIDGNSKFVVKAVVQHVDVDVRGRKGASVSARQYSVSGWAGGHNPHHCSGITPLHWAARKGHKQVVELLLQYGANPNARRTAGRAPIQEASCGNHIEIVKLLLSKKADVNAQSYYDGWTSLHEAVFAKRIRLVQLLIASGALLNVHLIYPEEKAPLHFAVALQSLRITKMLLEAQADPNVLMVEDITPLHLAAAAGWIPGIGLLVSFGADLDARDTFTHETPLHKSARNRQVRAIEKLCGLGANREAKNCDGQSYADILECATEDPKEWAVHNSRASYFRQQNDSARP</sequence>
<dbReference type="STRING" id="500485.B6HVV9"/>
<accession>B6HVV9</accession>
<feature type="repeat" description="ANK" evidence="3">
    <location>
        <begin position="251"/>
        <end position="283"/>
    </location>
</feature>
<dbReference type="SMART" id="SM00248">
    <property type="entry name" value="ANK"/>
    <property type="match status" value="6"/>
</dbReference>
<feature type="repeat" description="ANK" evidence="3">
    <location>
        <begin position="318"/>
        <end position="347"/>
    </location>
</feature>
<dbReference type="EMBL" id="AM920437">
    <property type="protein sequence ID" value="CAP97916.1"/>
    <property type="molecule type" value="Genomic_DNA"/>
</dbReference>
<feature type="repeat" description="ANK" evidence="3">
    <location>
        <begin position="386"/>
        <end position="418"/>
    </location>
</feature>
<dbReference type="PRINTS" id="PR01415">
    <property type="entry name" value="ANKYRIN"/>
</dbReference>
<evidence type="ECO:0000313" key="4">
    <source>
        <dbReference type="EMBL" id="CAP97916.1"/>
    </source>
</evidence>
<dbReference type="PROSITE" id="PS50297">
    <property type="entry name" value="ANK_REP_REGION"/>
    <property type="match status" value="5"/>
</dbReference>
<evidence type="ECO:0000256" key="2">
    <source>
        <dbReference type="ARBA" id="ARBA00023043"/>
    </source>
</evidence>
<dbReference type="PANTHER" id="PTHR24171:SF9">
    <property type="entry name" value="ANKYRIN REPEAT DOMAIN-CONTAINING PROTEIN 39"/>
    <property type="match status" value="1"/>
</dbReference>
<dbReference type="PANTHER" id="PTHR24171">
    <property type="entry name" value="ANKYRIN REPEAT DOMAIN-CONTAINING PROTEIN 39-RELATED"/>
    <property type="match status" value="1"/>
</dbReference>
<organism evidence="4 5">
    <name type="scientific">Penicillium rubens (strain ATCC 28089 / DSM 1075 / NRRL 1951 / Wisconsin 54-1255)</name>
    <name type="common">Penicillium chrysogenum</name>
    <dbReference type="NCBI Taxonomy" id="500485"/>
    <lineage>
        <taxon>Eukaryota</taxon>
        <taxon>Fungi</taxon>
        <taxon>Dikarya</taxon>
        <taxon>Ascomycota</taxon>
        <taxon>Pezizomycotina</taxon>
        <taxon>Eurotiomycetes</taxon>
        <taxon>Eurotiomycetidae</taxon>
        <taxon>Eurotiales</taxon>
        <taxon>Aspergillaceae</taxon>
        <taxon>Penicillium</taxon>
        <taxon>Penicillium chrysogenum species complex</taxon>
    </lineage>
</organism>
<feature type="repeat" description="ANK" evidence="3">
    <location>
        <begin position="284"/>
        <end position="316"/>
    </location>
</feature>
<dbReference type="InterPro" id="IPR036770">
    <property type="entry name" value="Ankyrin_rpt-contain_sf"/>
</dbReference>